<name>A0A074X8N9_AURPU</name>
<dbReference type="Gene3D" id="3.30.210.10">
    <property type="entry name" value="DNA polymerase, thumb domain"/>
    <property type="match status" value="1"/>
</dbReference>
<dbReference type="SUPFAM" id="SSF47802">
    <property type="entry name" value="DNA polymerase beta, N-terminal domain-like"/>
    <property type="match status" value="1"/>
</dbReference>
<dbReference type="PROSITE" id="PS50172">
    <property type="entry name" value="BRCT"/>
    <property type="match status" value="1"/>
</dbReference>
<dbReference type="SUPFAM" id="SSF81585">
    <property type="entry name" value="PsbU/PolX domain-like"/>
    <property type="match status" value="1"/>
</dbReference>
<dbReference type="Gene3D" id="1.10.150.20">
    <property type="entry name" value="5' to 3' exonuclease, C-terminal subdomain"/>
    <property type="match status" value="1"/>
</dbReference>
<dbReference type="PRINTS" id="PR00870">
    <property type="entry name" value="DNAPOLXBETA"/>
</dbReference>
<reference evidence="16 17" key="1">
    <citation type="journal article" date="2014" name="BMC Genomics">
        <title>Genome sequencing of four Aureobasidium pullulans varieties: biotechnological potential, stress tolerance, and description of new species.</title>
        <authorList>
            <person name="Gostin Ar C."/>
            <person name="Ohm R.A."/>
            <person name="Kogej T."/>
            <person name="Sonjak S."/>
            <person name="Turk M."/>
            <person name="Zajc J."/>
            <person name="Zalar P."/>
            <person name="Grube M."/>
            <person name="Sun H."/>
            <person name="Han J."/>
            <person name="Sharma A."/>
            <person name="Chiniquy J."/>
            <person name="Ngan C.Y."/>
            <person name="Lipzen A."/>
            <person name="Barry K."/>
            <person name="Grigoriev I.V."/>
            <person name="Gunde-Cimerman N."/>
        </authorList>
    </citation>
    <scope>NUCLEOTIDE SEQUENCE [LARGE SCALE GENOMIC DNA]</scope>
    <source>
        <strain evidence="16 17">EXF-150</strain>
    </source>
</reference>
<evidence type="ECO:0000256" key="3">
    <source>
        <dbReference type="ARBA" id="ARBA00008323"/>
    </source>
</evidence>
<evidence type="ECO:0000256" key="4">
    <source>
        <dbReference type="ARBA" id="ARBA00022679"/>
    </source>
</evidence>
<gene>
    <name evidence="16" type="ORF">M438DRAFT_350437</name>
</gene>
<keyword evidence="6" id="KW-0479">Metal-binding</keyword>
<evidence type="ECO:0000256" key="13">
    <source>
        <dbReference type="RuleBase" id="RU366014"/>
    </source>
</evidence>
<dbReference type="EMBL" id="KL585025">
    <property type="protein sequence ID" value="KEQ78422.1"/>
    <property type="molecule type" value="Genomic_DNA"/>
</dbReference>
<comment type="subcellular location">
    <subcellularLocation>
        <location evidence="2 13">Nucleus</location>
    </subcellularLocation>
</comment>
<dbReference type="SMART" id="SM00483">
    <property type="entry name" value="POLXc"/>
    <property type="match status" value="1"/>
</dbReference>
<dbReference type="RefSeq" id="XP_029754609.1">
    <property type="nucleotide sequence ID" value="XM_029906633.1"/>
</dbReference>
<organism evidence="16 17">
    <name type="scientific">Aureobasidium pullulans EXF-150</name>
    <dbReference type="NCBI Taxonomy" id="1043002"/>
    <lineage>
        <taxon>Eukaryota</taxon>
        <taxon>Fungi</taxon>
        <taxon>Dikarya</taxon>
        <taxon>Ascomycota</taxon>
        <taxon>Pezizomycotina</taxon>
        <taxon>Dothideomycetes</taxon>
        <taxon>Dothideomycetidae</taxon>
        <taxon>Dothideales</taxon>
        <taxon>Saccotheciaceae</taxon>
        <taxon>Aureobasidium</taxon>
    </lineage>
</organism>
<keyword evidence="8 13" id="KW-0239">DNA-directed DNA polymerase</keyword>
<evidence type="ECO:0000259" key="15">
    <source>
        <dbReference type="PROSITE" id="PS50172"/>
    </source>
</evidence>
<dbReference type="GeneID" id="40748939"/>
<evidence type="ECO:0000256" key="5">
    <source>
        <dbReference type="ARBA" id="ARBA00022695"/>
    </source>
</evidence>
<dbReference type="InterPro" id="IPR001357">
    <property type="entry name" value="BRCT_dom"/>
</dbReference>
<dbReference type="InterPro" id="IPR019843">
    <property type="entry name" value="DNA_pol-X_BS"/>
</dbReference>
<dbReference type="PANTHER" id="PTHR11276">
    <property type="entry name" value="DNA POLYMERASE TYPE-X FAMILY MEMBER"/>
    <property type="match status" value="1"/>
</dbReference>
<evidence type="ECO:0000256" key="10">
    <source>
        <dbReference type="ARBA" id="ARBA00023239"/>
    </source>
</evidence>
<keyword evidence="7 13" id="KW-0227">DNA damage</keyword>
<evidence type="ECO:0000256" key="14">
    <source>
        <dbReference type="SAM" id="MobiDB-lite"/>
    </source>
</evidence>
<keyword evidence="4 13" id="KW-0808">Transferase</keyword>
<dbReference type="FunFam" id="3.30.210.10:FF:000005">
    <property type="entry name" value="DNA polymerase IV"/>
    <property type="match status" value="1"/>
</dbReference>
<dbReference type="PROSITE" id="PS00522">
    <property type="entry name" value="DNA_POLYMERASE_X"/>
    <property type="match status" value="1"/>
</dbReference>
<dbReference type="GO" id="GO:0046872">
    <property type="term" value="F:metal ion binding"/>
    <property type="evidence" value="ECO:0007669"/>
    <property type="project" value="UniProtKB-UniRule"/>
</dbReference>
<feature type="compositionally biased region" description="Basic and acidic residues" evidence="14">
    <location>
        <begin position="123"/>
        <end position="144"/>
    </location>
</feature>
<evidence type="ECO:0000256" key="8">
    <source>
        <dbReference type="ARBA" id="ARBA00022932"/>
    </source>
</evidence>
<dbReference type="PRINTS" id="PR00869">
    <property type="entry name" value="DNAPOLX"/>
</dbReference>
<dbReference type="GO" id="GO:0016829">
    <property type="term" value="F:lyase activity"/>
    <property type="evidence" value="ECO:0007669"/>
    <property type="project" value="UniProtKB-KW"/>
</dbReference>
<dbReference type="InterPro" id="IPR029398">
    <property type="entry name" value="PolB_thumb"/>
</dbReference>
<feature type="region of interest" description="Disordered" evidence="14">
    <location>
        <begin position="214"/>
        <end position="277"/>
    </location>
</feature>
<dbReference type="InterPro" id="IPR002054">
    <property type="entry name" value="DNA-dir_DNA_pol_X"/>
</dbReference>
<dbReference type="Pfam" id="PF10391">
    <property type="entry name" value="DNA_pol_lambd_f"/>
    <property type="match status" value="1"/>
</dbReference>
<evidence type="ECO:0000256" key="11">
    <source>
        <dbReference type="ARBA" id="ARBA00023242"/>
    </source>
</evidence>
<dbReference type="Gene3D" id="1.10.150.110">
    <property type="entry name" value="DNA polymerase beta, N-terminal domain-like"/>
    <property type="match status" value="1"/>
</dbReference>
<evidence type="ECO:0000256" key="12">
    <source>
        <dbReference type="ARBA" id="ARBA00049244"/>
    </source>
</evidence>
<evidence type="ECO:0000256" key="7">
    <source>
        <dbReference type="ARBA" id="ARBA00022763"/>
    </source>
</evidence>
<dbReference type="InterPro" id="IPR028207">
    <property type="entry name" value="DNA_pol_B_palm_palm"/>
</dbReference>
<keyword evidence="17" id="KW-1185">Reference proteome</keyword>
<dbReference type="InterPro" id="IPR018944">
    <property type="entry name" value="DNA_pol_lambd_fingers_domain"/>
</dbReference>
<dbReference type="FunFam" id="1.10.150.20:FF:000010">
    <property type="entry name" value="DNA polymerase lambda"/>
    <property type="match status" value="1"/>
</dbReference>
<dbReference type="OrthoDB" id="205514at2759"/>
<dbReference type="Gene3D" id="3.30.460.10">
    <property type="entry name" value="Beta Polymerase, domain 2"/>
    <property type="match status" value="1"/>
</dbReference>
<dbReference type="InterPro" id="IPR043519">
    <property type="entry name" value="NT_sf"/>
</dbReference>
<dbReference type="InterPro" id="IPR027421">
    <property type="entry name" value="DNA_pol_lamdba_lyase_dom_sf"/>
</dbReference>
<dbReference type="InterPro" id="IPR036420">
    <property type="entry name" value="BRCT_dom_sf"/>
</dbReference>
<keyword evidence="5 13" id="KW-0548">Nucleotidyltransferase</keyword>
<comment type="function">
    <text evidence="13">DNA polymerase that functions in several pathways of DNA repair. Involved in base excision repair (BER) responsible for repair of lesions that give rise to abasic (AP) sites in DNA. Also contributes to DNA double-strand break repair by non-homologous end joining and homologous recombination. Has both template-dependent and template-independent (terminal transferase) DNA polymerase activities. Has also a 5'-deoxyribose-5-phosphate lyase (dRP lyase) activity.</text>
</comment>
<evidence type="ECO:0000313" key="17">
    <source>
        <dbReference type="Proteomes" id="UP000030706"/>
    </source>
</evidence>
<dbReference type="GO" id="GO:0003887">
    <property type="term" value="F:DNA-directed DNA polymerase activity"/>
    <property type="evidence" value="ECO:0007669"/>
    <property type="project" value="UniProtKB-UniRule"/>
</dbReference>
<feature type="compositionally biased region" description="Basic residues" evidence="14">
    <location>
        <begin position="155"/>
        <end position="165"/>
    </location>
</feature>
<comment type="catalytic activity">
    <reaction evidence="12 13">
        <text>DNA(n) + a 2'-deoxyribonucleoside 5'-triphosphate = DNA(n+1) + diphosphate</text>
        <dbReference type="Rhea" id="RHEA:22508"/>
        <dbReference type="Rhea" id="RHEA-COMP:17339"/>
        <dbReference type="Rhea" id="RHEA-COMP:17340"/>
        <dbReference type="ChEBI" id="CHEBI:33019"/>
        <dbReference type="ChEBI" id="CHEBI:61560"/>
        <dbReference type="ChEBI" id="CHEBI:173112"/>
        <dbReference type="EC" id="2.7.7.7"/>
    </reaction>
</comment>
<evidence type="ECO:0000256" key="6">
    <source>
        <dbReference type="ARBA" id="ARBA00022723"/>
    </source>
</evidence>
<keyword evidence="10" id="KW-0456">Lyase</keyword>
<accession>A0A074X8N9</accession>
<evidence type="ECO:0000313" key="16">
    <source>
        <dbReference type="EMBL" id="KEQ78422.1"/>
    </source>
</evidence>
<evidence type="ECO:0000256" key="9">
    <source>
        <dbReference type="ARBA" id="ARBA00023204"/>
    </source>
</evidence>
<dbReference type="Pfam" id="PF14792">
    <property type="entry name" value="DNA_pol_B_palm"/>
    <property type="match status" value="1"/>
</dbReference>
<dbReference type="SUPFAM" id="SSF81301">
    <property type="entry name" value="Nucleotidyltransferase"/>
    <property type="match status" value="1"/>
</dbReference>
<keyword evidence="9 13" id="KW-0234">DNA repair</keyword>
<dbReference type="PANTHER" id="PTHR11276:SF29">
    <property type="entry name" value="DNA POLYMERASE TYPE-X FAMILY PROTEIN POL4"/>
    <property type="match status" value="1"/>
</dbReference>
<dbReference type="Proteomes" id="UP000030706">
    <property type="component" value="Unassembled WGS sequence"/>
</dbReference>
<dbReference type="Pfam" id="PF14716">
    <property type="entry name" value="HHH_8"/>
    <property type="match status" value="1"/>
</dbReference>
<comment type="similarity">
    <text evidence="3 13">Belongs to the DNA polymerase type-X family.</text>
</comment>
<dbReference type="STRING" id="1043002.A0A074X8N9"/>
<dbReference type="AlphaFoldDB" id="A0A074X8N9"/>
<evidence type="ECO:0000256" key="2">
    <source>
        <dbReference type="ARBA" id="ARBA00004123"/>
    </source>
</evidence>
<dbReference type="HOGENOM" id="CLU_008698_4_1_1"/>
<dbReference type="SUPFAM" id="SSF52113">
    <property type="entry name" value="BRCT domain"/>
    <property type="match status" value="1"/>
</dbReference>
<dbReference type="GO" id="GO:0003677">
    <property type="term" value="F:DNA binding"/>
    <property type="evidence" value="ECO:0007669"/>
    <property type="project" value="UniProtKB-UniRule"/>
</dbReference>
<dbReference type="EC" id="2.7.7.7" evidence="13"/>
<dbReference type="GO" id="GO:0005634">
    <property type="term" value="C:nucleus"/>
    <property type="evidence" value="ECO:0007669"/>
    <property type="project" value="UniProtKB-SubCell"/>
</dbReference>
<evidence type="ECO:0000256" key="1">
    <source>
        <dbReference type="ARBA" id="ARBA00001936"/>
    </source>
</evidence>
<comment type="cofactor">
    <cofactor evidence="1">
        <name>Mn(2+)</name>
        <dbReference type="ChEBI" id="CHEBI:29035"/>
    </cofactor>
</comment>
<dbReference type="InterPro" id="IPR037160">
    <property type="entry name" value="DNA_Pol_thumb_sf"/>
</dbReference>
<dbReference type="FunFam" id="1.10.150.110:FF:000005">
    <property type="entry name" value="DNA polymerase POL4"/>
    <property type="match status" value="1"/>
</dbReference>
<sequence length="689" mass="77403">MSFAHWMPSSPPQDTVQEKDLENMHKSSLRLSFLPPIFISESHFKDINELHRLEDDLVEAGGLLSYNLHEAKIVLTRVLNKKRITMDLRSKDCYTDEVLVVKDVCAADTVTDPAAGHKAKKGKLAEGYEDGKKETEESILHEVSTDSETEDEHKPRIKSAKRKRVGSPVEQDPNKAYFSNPYIKVLKWEWFTDSQKQDRVLPIEPYLLYQGRIIDKPEDPKTPGKGSSFTARTKTPQSILERARADAENDTSSPVQQRSNRKLGQIGGGRVSAPFQTTPHSKRAALLHQTTSEHDLGQSSDLPEMPPWVQNDVKYACQRLTPADPPNAAFIAQLDKIKLARLLTGDEIGVRAYSTSIAALAAYPHKLSTGREILLLPGCDAKIANLYVEFANYGKIQEAEDAENNEELKVQKLFYNIWGVGATTARDFYKEKGWRDLDDVVEYGWQTLTRVQQIGVKYYDEFLLPIPRSEVEDIAATIHKHAVKLRDAGIQSLVVGGYRRGKEHCGDVDIILSHPDESKTLNIITDIVASLEQESWITHTLLISTKTSDRGQQTLALNSSSTHGHGFDSLDKALVVWQNPHYTPSTSNPSDSKTKNTNPHRRVDIIISPWKTVGCAVMGWSGGTTFQRDLRRYVRQTYDYKFDSSGVRDRKTGDVVDVDGEAGTMEQAERNVFGALGLEFREPWERCTG</sequence>
<feature type="region of interest" description="Disordered" evidence="14">
    <location>
        <begin position="115"/>
        <end position="172"/>
    </location>
</feature>
<protein>
    <recommendedName>
        <fullName evidence="13">DNA polymerase</fullName>
        <ecNumber evidence="13">2.7.7.7</ecNumber>
    </recommendedName>
</protein>
<feature type="domain" description="BRCT" evidence="15">
    <location>
        <begin position="183"/>
        <end position="208"/>
    </location>
</feature>
<dbReference type="GO" id="GO:0006303">
    <property type="term" value="P:double-strand break repair via nonhomologous end joining"/>
    <property type="evidence" value="ECO:0007669"/>
    <property type="project" value="TreeGrafter"/>
</dbReference>
<dbReference type="InterPro" id="IPR022312">
    <property type="entry name" value="DNA_pol_X"/>
</dbReference>
<dbReference type="CDD" id="cd00141">
    <property type="entry name" value="NT_POLXc"/>
    <property type="match status" value="1"/>
</dbReference>
<proteinExistence type="inferred from homology"/>
<keyword evidence="11 13" id="KW-0539">Nucleus</keyword>
<dbReference type="InterPro" id="IPR002008">
    <property type="entry name" value="DNA_pol_X_beta-like"/>
</dbReference>
<dbReference type="InterPro" id="IPR010996">
    <property type="entry name" value="HHH_MUS81"/>
</dbReference>
<feature type="compositionally biased region" description="Polar residues" evidence="14">
    <location>
        <begin position="225"/>
        <end position="238"/>
    </location>
</feature>
<dbReference type="Pfam" id="PF14791">
    <property type="entry name" value="DNA_pol_B_thumb"/>
    <property type="match status" value="1"/>
</dbReference>